<dbReference type="PANTHER" id="PTHR14614:SF159">
    <property type="entry name" value="METHYLTRANSFERASE"/>
    <property type="match status" value="1"/>
</dbReference>
<protein>
    <submittedName>
        <fullName evidence="1">Methyltransferase</fullName>
    </submittedName>
</protein>
<dbReference type="GO" id="GO:0008168">
    <property type="term" value="F:methyltransferase activity"/>
    <property type="evidence" value="ECO:0007669"/>
    <property type="project" value="UniProtKB-KW"/>
</dbReference>
<organism evidence="1 2">
    <name type="scientific">Giardia duodenalis assemblage B</name>
    <dbReference type="NCBI Taxonomy" id="1394984"/>
    <lineage>
        <taxon>Eukaryota</taxon>
        <taxon>Metamonada</taxon>
        <taxon>Diplomonadida</taxon>
        <taxon>Hexamitidae</taxon>
        <taxon>Giardiinae</taxon>
        <taxon>Giardia</taxon>
    </lineage>
</organism>
<dbReference type="Gene3D" id="3.40.50.150">
    <property type="entry name" value="Vaccinia Virus protein VP39"/>
    <property type="match status" value="1"/>
</dbReference>
<accession>A0A132NRG1</accession>
<dbReference type="VEuPathDB" id="GiardiaDB:QR46_3413"/>
<dbReference type="InterPro" id="IPR019410">
    <property type="entry name" value="Methyltransf_16"/>
</dbReference>
<dbReference type="EMBL" id="JXTI01000108">
    <property type="protein sequence ID" value="KWX12617.1"/>
    <property type="molecule type" value="Genomic_DNA"/>
</dbReference>
<evidence type="ECO:0000313" key="1">
    <source>
        <dbReference type="EMBL" id="KWX12617.1"/>
    </source>
</evidence>
<dbReference type="SUPFAM" id="SSF53335">
    <property type="entry name" value="S-adenosyl-L-methionine-dependent methyltransferases"/>
    <property type="match status" value="1"/>
</dbReference>
<dbReference type="InterPro" id="IPR029063">
    <property type="entry name" value="SAM-dependent_MTases_sf"/>
</dbReference>
<dbReference type="AlphaFoldDB" id="A0A132NRG1"/>
<proteinExistence type="predicted"/>
<dbReference type="Proteomes" id="UP000070089">
    <property type="component" value="Unassembled WGS sequence"/>
</dbReference>
<dbReference type="PANTHER" id="PTHR14614">
    <property type="entry name" value="HEPATOCELLULAR CARCINOMA-ASSOCIATED ANTIGEN"/>
    <property type="match status" value="1"/>
</dbReference>
<name>A0A132NRG1_GIAIN</name>
<gene>
    <name evidence="1" type="ORF">QR46_3413</name>
</gene>
<keyword evidence="1" id="KW-0489">Methyltransferase</keyword>
<comment type="caution">
    <text evidence="1">The sequence shown here is derived from an EMBL/GenBank/DDBJ whole genome shotgun (WGS) entry which is preliminary data.</text>
</comment>
<sequence length="323" mass="37106">MDHITEPSELQFLLQCARASQKYTRKVITFGPYDRVTKKQTDHVFIRELPVVAGWVGCGIWDAAVIISRYFIKRPESLFDKRILELGSGVGLTGMVAARYAKRVYLTDYSTSILENLEYNLWLNVNDLSEERLVDLFDDNEDAKVAYRMYNERVSRAAFVSYLDWYNPTNTEKPISELEPDTSTKLPPGHFRRRVPGGTSLGKFPMIIGSELTYQLPGVEELAAIIDLFLEPGGVFWEIISIFRGPGPRKFMLLMEQKGWIVEARWPSEDLQANLDSRQSKSREEKYLFWTLFRAADESSSIPRFGDGPAIDWHALEFTNDHT</sequence>
<dbReference type="GO" id="GO:0032259">
    <property type="term" value="P:methylation"/>
    <property type="evidence" value="ECO:0007669"/>
    <property type="project" value="UniProtKB-KW"/>
</dbReference>
<dbReference type="CDD" id="cd02440">
    <property type="entry name" value="AdoMet_MTases"/>
    <property type="match status" value="1"/>
</dbReference>
<keyword evidence="1" id="KW-0808">Transferase</keyword>
<evidence type="ECO:0000313" key="2">
    <source>
        <dbReference type="Proteomes" id="UP000070089"/>
    </source>
</evidence>
<dbReference type="Pfam" id="PF10294">
    <property type="entry name" value="Methyltransf_16"/>
    <property type="match status" value="1"/>
</dbReference>
<dbReference type="OrthoDB" id="407325at2759"/>
<reference evidence="1 2" key="1">
    <citation type="journal article" date="2015" name="Mol. Biochem. Parasitol.">
        <title>Identification of polymorphic genes for use in assemblage B genotyping assays through comparative genomics of multiple assemblage B Giardia duodenalis isolates.</title>
        <authorList>
            <person name="Wielinga C."/>
            <person name="Thompson R.C."/>
            <person name="Monis P."/>
            <person name="Ryan U."/>
        </authorList>
    </citation>
    <scope>NUCLEOTIDE SEQUENCE [LARGE SCALE GENOMIC DNA]</scope>
    <source>
        <strain evidence="1 2">BAH15c1</strain>
    </source>
</reference>